<sequence>MSTWIILRDGTSVLTERSDGKRGDAERSSQDRHHMENFYLCTHPSVQLDPSSPLKTGTSRGTFCQSAVTFFLSNTL</sequence>
<evidence type="ECO:0000313" key="2">
    <source>
        <dbReference type="Proteomes" id="UP000220102"/>
    </source>
</evidence>
<keyword evidence="2" id="KW-1185">Reference proteome</keyword>
<name>A0A2A8CVM3_9BACT</name>
<reference evidence="1 2" key="1">
    <citation type="submission" date="2017-10" db="EMBL/GenBank/DDBJ databases">
        <title>Draft genome of Longibacter Salinarum.</title>
        <authorList>
            <person name="Goh K.M."/>
            <person name="Shamsir M.S."/>
            <person name="Lim S.W."/>
        </authorList>
    </citation>
    <scope>NUCLEOTIDE SEQUENCE [LARGE SCALE GENOMIC DNA]</scope>
    <source>
        <strain evidence="1 2">KCTC 52045</strain>
    </source>
</reference>
<accession>A0A2A8CVM3</accession>
<gene>
    <name evidence="1" type="ORF">CRI94_14125</name>
</gene>
<protein>
    <submittedName>
        <fullName evidence="1">Uncharacterized protein</fullName>
    </submittedName>
</protein>
<evidence type="ECO:0000313" key="1">
    <source>
        <dbReference type="EMBL" id="PEN12647.1"/>
    </source>
</evidence>
<organism evidence="1 2">
    <name type="scientific">Longibacter salinarum</name>
    <dbReference type="NCBI Taxonomy" id="1850348"/>
    <lineage>
        <taxon>Bacteria</taxon>
        <taxon>Pseudomonadati</taxon>
        <taxon>Rhodothermota</taxon>
        <taxon>Rhodothermia</taxon>
        <taxon>Rhodothermales</taxon>
        <taxon>Salisaetaceae</taxon>
        <taxon>Longibacter</taxon>
    </lineage>
</organism>
<proteinExistence type="predicted"/>
<comment type="caution">
    <text evidence="1">The sequence shown here is derived from an EMBL/GenBank/DDBJ whole genome shotgun (WGS) entry which is preliminary data.</text>
</comment>
<dbReference type="EMBL" id="PDEQ01000007">
    <property type="protein sequence ID" value="PEN12647.1"/>
    <property type="molecule type" value="Genomic_DNA"/>
</dbReference>
<dbReference type="AlphaFoldDB" id="A0A2A8CVM3"/>
<dbReference type="Proteomes" id="UP000220102">
    <property type="component" value="Unassembled WGS sequence"/>
</dbReference>